<dbReference type="AlphaFoldDB" id="A0A453JW85"/>
<reference evidence="1" key="3">
    <citation type="journal article" date="2017" name="Nature">
        <title>Genome sequence of the progenitor of the wheat D genome Aegilops tauschii.</title>
        <authorList>
            <person name="Luo M.C."/>
            <person name="Gu Y.Q."/>
            <person name="Puiu D."/>
            <person name="Wang H."/>
            <person name="Twardziok S.O."/>
            <person name="Deal K.R."/>
            <person name="Huo N."/>
            <person name="Zhu T."/>
            <person name="Wang L."/>
            <person name="Wang Y."/>
            <person name="McGuire P.E."/>
            <person name="Liu S."/>
            <person name="Long H."/>
            <person name="Ramasamy R.K."/>
            <person name="Rodriguez J.C."/>
            <person name="Van S.L."/>
            <person name="Yuan L."/>
            <person name="Wang Z."/>
            <person name="Xia Z."/>
            <person name="Xiao L."/>
            <person name="Anderson O.D."/>
            <person name="Ouyang S."/>
            <person name="Liang Y."/>
            <person name="Zimin A.V."/>
            <person name="Pertea G."/>
            <person name="Qi P."/>
            <person name="Bennetzen J.L."/>
            <person name="Dai X."/>
            <person name="Dawson M.W."/>
            <person name="Muller H.G."/>
            <person name="Kugler K."/>
            <person name="Rivarola-Duarte L."/>
            <person name="Spannagl M."/>
            <person name="Mayer K.F.X."/>
            <person name="Lu F.H."/>
            <person name="Bevan M.W."/>
            <person name="Leroy P."/>
            <person name="Li P."/>
            <person name="You F.M."/>
            <person name="Sun Q."/>
            <person name="Liu Z."/>
            <person name="Lyons E."/>
            <person name="Wicker T."/>
            <person name="Salzberg S.L."/>
            <person name="Devos K.M."/>
            <person name="Dvorak J."/>
        </authorList>
    </citation>
    <scope>NUCLEOTIDE SEQUENCE [LARGE SCALE GENOMIC DNA]</scope>
    <source>
        <strain evidence="1">cv. AL8/78</strain>
    </source>
</reference>
<evidence type="ECO:0000313" key="1">
    <source>
        <dbReference type="EnsemblPlants" id="AET5Gv20212200.3"/>
    </source>
</evidence>
<name>A0A453JW85_AEGTS</name>
<protein>
    <submittedName>
        <fullName evidence="1">Uncharacterized protein</fullName>
    </submittedName>
</protein>
<reference evidence="2" key="2">
    <citation type="journal article" date="2017" name="Nat. Plants">
        <title>The Aegilops tauschii genome reveals multiple impacts of transposons.</title>
        <authorList>
            <person name="Zhao G."/>
            <person name="Zou C."/>
            <person name="Li K."/>
            <person name="Wang K."/>
            <person name="Li T."/>
            <person name="Gao L."/>
            <person name="Zhang X."/>
            <person name="Wang H."/>
            <person name="Yang Z."/>
            <person name="Liu X."/>
            <person name="Jiang W."/>
            <person name="Mao L."/>
            <person name="Kong X."/>
            <person name="Jiao Y."/>
            <person name="Jia J."/>
        </authorList>
    </citation>
    <scope>NUCLEOTIDE SEQUENCE [LARGE SCALE GENOMIC DNA]</scope>
    <source>
        <strain evidence="2">cv. AL8/78</strain>
    </source>
</reference>
<sequence length="144" mass="15713">TYSFKFIQICCTTAASSDTTRHNEDEALLVRGDALLVLDLRLDVVYGVRRLNLERDGLAGEGLDEDLHSTTQAEHQVEGGLLLDVVVSEGATVLKLLASKDEALLVRRDALLVLDLRLDVVDRVRGLDLKGDGLAGEGLHKDLH</sequence>
<dbReference type="Gramene" id="AET5Gv20212200.3">
    <property type="protein sequence ID" value="AET5Gv20212200.3"/>
    <property type="gene ID" value="AET5Gv20212200"/>
</dbReference>
<reference evidence="1" key="4">
    <citation type="submission" date="2019-03" db="UniProtKB">
        <authorList>
            <consortium name="EnsemblPlants"/>
        </authorList>
    </citation>
    <scope>IDENTIFICATION</scope>
</reference>
<dbReference type="EnsemblPlants" id="AET5Gv20212200.3">
    <property type="protein sequence ID" value="AET5Gv20212200.3"/>
    <property type="gene ID" value="AET5Gv20212200"/>
</dbReference>
<dbReference type="Proteomes" id="UP000015105">
    <property type="component" value="Chromosome 5D"/>
</dbReference>
<proteinExistence type="predicted"/>
<keyword evidence="2" id="KW-1185">Reference proteome</keyword>
<organism evidence="1 2">
    <name type="scientific">Aegilops tauschii subsp. strangulata</name>
    <name type="common">Goatgrass</name>
    <dbReference type="NCBI Taxonomy" id="200361"/>
    <lineage>
        <taxon>Eukaryota</taxon>
        <taxon>Viridiplantae</taxon>
        <taxon>Streptophyta</taxon>
        <taxon>Embryophyta</taxon>
        <taxon>Tracheophyta</taxon>
        <taxon>Spermatophyta</taxon>
        <taxon>Magnoliopsida</taxon>
        <taxon>Liliopsida</taxon>
        <taxon>Poales</taxon>
        <taxon>Poaceae</taxon>
        <taxon>BOP clade</taxon>
        <taxon>Pooideae</taxon>
        <taxon>Triticodae</taxon>
        <taxon>Triticeae</taxon>
        <taxon>Triticinae</taxon>
        <taxon>Aegilops</taxon>
    </lineage>
</organism>
<reference evidence="2" key="1">
    <citation type="journal article" date="2014" name="Science">
        <title>Ancient hybridizations among the ancestral genomes of bread wheat.</title>
        <authorList>
            <consortium name="International Wheat Genome Sequencing Consortium,"/>
            <person name="Marcussen T."/>
            <person name="Sandve S.R."/>
            <person name="Heier L."/>
            <person name="Spannagl M."/>
            <person name="Pfeifer M."/>
            <person name="Jakobsen K.S."/>
            <person name="Wulff B.B."/>
            <person name="Steuernagel B."/>
            <person name="Mayer K.F."/>
            <person name="Olsen O.A."/>
        </authorList>
    </citation>
    <scope>NUCLEOTIDE SEQUENCE [LARGE SCALE GENOMIC DNA]</scope>
    <source>
        <strain evidence="2">cv. AL8/78</strain>
    </source>
</reference>
<accession>A0A453JW85</accession>
<evidence type="ECO:0000313" key="2">
    <source>
        <dbReference type="Proteomes" id="UP000015105"/>
    </source>
</evidence>
<reference evidence="1" key="5">
    <citation type="journal article" date="2021" name="G3 (Bethesda)">
        <title>Aegilops tauschii genome assembly Aet v5.0 features greater sequence contiguity and improved annotation.</title>
        <authorList>
            <person name="Wang L."/>
            <person name="Zhu T."/>
            <person name="Rodriguez J.C."/>
            <person name="Deal K.R."/>
            <person name="Dubcovsky J."/>
            <person name="McGuire P.E."/>
            <person name="Lux T."/>
            <person name="Spannagl M."/>
            <person name="Mayer K.F.X."/>
            <person name="Baldrich P."/>
            <person name="Meyers B.C."/>
            <person name="Huo N."/>
            <person name="Gu Y.Q."/>
            <person name="Zhou H."/>
            <person name="Devos K.M."/>
            <person name="Bennetzen J.L."/>
            <person name="Unver T."/>
            <person name="Budak H."/>
            <person name="Gulick P.J."/>
            <person name="Galiba G."/>
            <person name="Kalapos B."/>
            <person name="Nelson D.R."/>
            <person name="Li P."/>
            <person name="You F.M."/>
            <person name="Luo M.C."/>
            <person name="Dvorak J."/>
        </authorList>
    </citation>
    <scope>NUCLEOTIDE SEQUENCE [LARGE SCALE GENOMIC DNA]</scope>
    <source>
        <strain evidence="1">cv. AL8/78</strain>
    </source>
</reference>